<evidence type="ECO:0000256" key="3">
    <source>
        <dbReference type="ARBA" id="ARBA00022630"/>
    </source>
</evidence>
<keyword evidence="7" id="KW-0560">Oxidoreductase</keyword>
<dbReference type="GO" id="GO:0051537">
    <property type="term" value="F:2 iron, 2 sulfur cluster binding"/>
    <property type="evidence" value="ECO:0007669"/>
    <property type="project" value="UniProtKB-KW"/>
</dbReference>
<keyword evidence="12" id="KW-1185">Reference proteome</keyword>
<evidence type="ECO:0000259" key="10">
    <source>
        <dbReference type="PROSITE" id="PS51296"/>
    </source>
</evidence>
<dbReference type="InterPro" id="IPR023753">
    <property type="entry name" value="FAD/NAD-binding_dom"/>
</dbReference>
<gene>
    <name evidence="11" type="ORF">GSTUM_00001651001</name>
</gene>
<dbReference type="RefSeq" id="XP_002835869.1">
    <property type="nucleotide sequence ID" value="XM_002835823.1"/>
</dbReference>
<evidence type="ECO:0000256" key="5">
    <source>
        <dbReference type="ARBA" id="ARBA00022723"/>
    </source>
</evidence>
<dbReference type="InterPro" id="IPR036188">
    <property type="entry name" value="FAD/NAD-bd_sf"/>
</dbReference>
<dbReference type="GeneID" id="9187705"/>
<dbReference type="GO" id="GO:0005737">
    <property type="term" value="C:cytoplasm"/>
    <property type="evidence" value="ECO:0007669"/>
    <property type="project" value="TreeGrafter"/>
</dbReference>
<dbReference type="InterPro" id="IPR017941">
    <property type="entry name" value="Rieske_2Fe-2S"/>
</dbReference>
<dbReference type="EMBL" id="FN430008">
    <property type="protein sequence ID" value="CAZ80026.1"/>
    <property type="molecule type" value="Genomic_DNA"/>
</dbReference>
<dbReference type="SUPFAM" id="SSF55424">
    <property type="entry name" value="FAD/NAD-linked reductases, dimerisation (C-terminal) domain"/>
    <property type="match status" value="1"/>
</dbReference>
<evidence type="ECO:0000256" key="1">
    <source>
        <dbReference type="ARBA" id="ARBA00001974"/>
    </source>
</evidence>
<dbReference type="SUPFAM" id="SSF50022">
    <property type="entry name" value="ISP domain"/>
    <property type="match status" value="1"/>
</dbReference>
<dbReference type="Gene3D" id="3.30.390.30">
    <property type="match status" value="1"/>
</dbReference>
<protein>
    <submittedName>
        <fullName evidence="11">(Perigord truffle) hypothetical protein</fullName>
    </submittedName>
</protein>
<evidence type="ECO:0000256" key="2">
    <source>
        <dbReference type="ARBA" id="ARBA00006442"/>
    </source>
</evidence>
<keyword evidence="3" id="KW-0285">Flavoprotein</keyword>
<evidence type="ECO:0000256" key="9">
    <source>
        <dbReference type="ARBA" id="ARBA00023014"/>
    </source>
</evidence>
<dbReference type="STRING" id="656061.D5G683"/>
<keyword evidence="6" id="KW-0274">FAD</keyword>
<dbReference type="GO" id="GO:0016651">
    <property type="term" value="F:oxidoreductase activity, acting on NAD(P)H"/>
    <property type="evidence" value="ECO:0007669"/>
    <property type="project" value="TreeGrafter"/>
</dbReference>
<dbReference type="Pfam" id="PF07992">
    <property type="entry name" value="Pyr_redox_2"/>
    <property type="match status" value="1"/>
</dbReference>
<dbReference type="Pfam" id="PF00355">
    <property type="entry name" value="Rieske"/>
    <property type="match status" value="1"/>
</dbReference>
<dbReference type="PANTHER" id="PTHR43557">
    <property type="entry name" value="APOPTOSIS-INDUCING FACTOR 1"/>
    <property type="match status" value="1"/>
</dbReference>
<evidence type="ECO:0000256" key="6">
    <source>
        <dbReference type="ARBA" id="ARBA00022827"/>
    </source>
</evidence>
<dbReference type="PANTHER" id="PTHR43557:SF2">
    <property type="entry name" value="RIESKE DOMAIN-CONTAINING PROTEIN-RELATED"/>
    <property type="match status" value="1"/>
</dbReference>
<keyword evidence="9" id="KW-0411">Iron-sulfur</keyword>
<keyword evidence="8" id="KW-0408">Iron</keyword>
<dbReference type="InterPro" id="IPR050446">
    <property type="entry name" value="FAD-oxidoreductase/Apoptosis"/>
</dbReference>
<evidence type="ECO:0000313" key="11">
    <source>
        <dbReference type="EMBL" id="CAZ80026.1"/>
    </source>
</evidence>
<comment type="similarity">
    <text evidence="2">Belongs to the FAD-dependent oxidoreductase family.</text>
</comment>
<dbReference type="InterPro" id="IPR016156">
    <property type="entry name" value="FAD/NAD-linked_Rdtase_dimer_sf"/>
</dbReference>
<proteinExistence type="inferred from homology"/>
<dbReference type="CDD" id="cd03478">
    <property type="entry name" value="Rieske_AIFL_N"/>
    <property type="match status" value="1"/>
</dbReference>
<dbReference type="Pfam" id="PF14759">
    <property type="entry name" value="Reductase_C"/>
    <property type="match status" value="1"/>
</dbReference>
<keyword evidence="5" id="KW-0479">Metal-binding</keyword>
<dbReference type="Gene3D" id="2.102.10.10">
    <property type="entry name" value="Rieske [2Fe-2S] iron-sulphur domain"/>
    <property type="match status" value="1"/>
</dbReference>
<dbReference type="Proteomes" id="UP000006911">
    <property type="component" value="Unassembled WGS sequence"/>
</dbReference>
<dbReference type="KEGG" id="tml:GSTUM_00001651001"/>
<organism evidence="11 12">
    <name type="scientific">Tuber melanosporum (strain Mel28)</name>
    <name type="common">Perigord black truffle</name>
    <dbReference type="NCBI Taxonomy" id="656061"/>
    <lineage>
        <taxon>Eukaryota</taxon>
        <taxon>Fungi</taxon>
        <taxon>Dikarya</taxon>
        <taxon>Ascomycota</taxon>
        <taxon>Pezizomycotina</taxon>
        <taxon>Pezizomycetes</taxon>
        <taxon>Pezizales</taxon>
        <taxon>Tuberaceae</taxon>
        <taxon>Tuber</taxon>
    </lineage>
</organism>
<reference evidence="11 12" key="1">
    <citation type="journal article" date="2010" name="Nature">
        <title>Perigord black truffle genome uncovers evolutionary origins and mechanisms of symbiosis.</title>
        <authorList>
            <person name="Martin F."/>
            <person name="Kohler A."/>
            <person name="Murat C."/>
            <person name="Balestrini R."/>
            <person name="Coutinho P.M."/>
            <person name="Jaillon O."/>
            <person name="Montanini B."/>
            <person name="Morin E."/>
            <person name="Noel B."/>
            <person name="Percudani R."/>
            <person name="Porcel B."/>
            <person name="Rubini A."/>
            <person name="Amicucci A."/>
            <person name="Amselem J."/>
            <person name="Anthouard V."/>
            <person name="Arcioni S."/>
            <person name="Artiguenave F."/>
            <person name="Aury J.M."/>
            <person name="Ballario P."/>
            <person name="Bolchi A."/>
            <person name="Brenna A."/>
            <person name="Brun A."/>
            <person name="Buee M."/>
            <person name="Cantarel B."/>
            <person name="Chevalier G."/>
            <person name="Couloux A."/>
            <person name="Da Silva C."/>
            <person name="Denoeud F."/>
            <person name="Duplessis S."/>
            <person name="Ghignone S."/>
            <person name="Hilselberger B."/>
            <person name="Iotti M."/>
            <person name="Marcais B."/>
            <person name="Mello A."/>
            <person name="Miranda M."/>
            <person name="Pacioni G."/>
            <person name="Quesneville H."/>
            <person name="Riccioni C."/>
            <person name="Ruotolo R."/>
            <person name="Splivallo R."/>
            <person name="Stocchi V."/>
            <person name="Tisserant E."/>
            <person name="Viscomi A.R."/>
            <person name="Zambonelli A."/>
            <person name="Zampieri E."/>
            <person name="Henrissat B."/>
            <person name="Lebrun M.H."/>
            <person name="Paolocci F."/>
            <person name="Bonfante P."/>
            <person name="Ottonello S."/>
            <person name="Wincker P."/>
        </authorList>
    </citation>
    <scope>NUCLEOTIDE SEQUENCE [LARGE SCALE GENOMIC DNA]</scope>
    <source>
        <strain evidence="11 12">Mel28</strain>
    </source>
</reference>
<dbReference type="PROSITE" id="PS51296">
    <property type="entry name" value="RIESKE"/>
    <property type="match status" value="1"/>
</dbReference>
<dbReference type="InParanoid" id="D5G683"/>
<sequence length="551" mass="59759">MATVQEYKLKLDNVDLRNREKVEAEVEGVEGGKVILLKVNDQLRALGAKCTHYGAPLVKGVIAGDGRITCPWHGACFNTDSGDIENAPALDHLAAFPVSIKNGAAYIIGDEATIRAGKRKPDVSYKPVITAASEHVVIVGGGSGAMGAIEVLREKGFKGQITVLTKERYLPIDRTKLSKALIPDEQKLQWRDAQHFRDAGVDFHLSTEVSSIDFKAHKIHTKTGGEFSYSKVLLCTGGTPKRLPMRGFKDLRDIFVLRDVDDVQGINSAIGDNGKKVVVVGSSFIGMEVSNCLAQKGNDITIVGMEGAPLERVMGAMVGKIFQNQLEKSGVKFRMNSGVEFAEPSSADPSKVGSVLLKSGEKLEADLVILGVGVVPATDYLKQSSIKLEDDASVKVDRYFRVEGVEDAYAVGDIATYPYNGPGSDENTKVRIEHWNVAQNAGRQAALHITTNSEPTHFIPVFWSALGSQLRYCGATPKGYDDIVLRGNPDEAKFIAYYTKGQDVVAVATMQKDPYMTQCAELMRRKMMPTKDEIVGGVDVLNVEVPAGVQI</sequence>
<dbReference type="PRINTS" id="PR00411">
    <property type="entry name" value="PNDRDTASEI"/>
</dbReference>
<accession>D5G683</accession>
<dbReference type="AlphaFoldDB" id="D5G683"/>
<dbReference type="eggNOG" id="KOG1336">
    <property type="taxonomic scope" value="Eukaryota"/>
</dbReference>
<evidence type="ECO:0000256" key="7">
    <source>
        <dbReference type="ARBA" id="ARBA00023002"/>
    </source>
</evidence>
<name>D5G683_TUBMM</name>
<dbReference type="SUPFAM" id="SSF51905">
    <property type="entry name" value="FAD/NAD(P)-binding domain"/>
    <property type="match status" value="2"/>
</dbReference>
<dbReference type="InterPro" id="IPR036922">
    <property type="entry name" value="Rieske_2Fe-2S_sf"/>
</dbReference>
<dbReference type="OMA" id="PRCTHYG"/>
<dbReference type="PRINTS" id="PR00368">
    <property type="entry name" value="FADPNR"/>
</dbReference>
<dbReference type="Gene3D" id="3.50.50.60">
    <property type="entry name" value="FAD/NAD(P)-binding domain"/>
    <property type="match status" value="2"/>
</dbReference>
<dbReference type="GO" id="GO:0046872">
    <property type="term" value="F:metal ion binding"/>
    <property type="evidence" value="ECO:0007669"/>
    <property type="project" value="UniProtKB-KW"/>
</dbReference>
<keyword evidence="4" id="KW-0001">2Fe-2S</keyword>
<feature type="domain" description="Rieske" evidence="10">
    <location>
        <begin position="17"/>
        <end position="107"/>
    </location>
</feature>
<dbReference type="InterPro" id="IPR028202">
    <property type="entry name" value="Reductase_C"/>
</dbReference>
<evidence type="ECO:0000256" key="4">
    <source>
        <dbReference type="ARBA" id="ARBA00022714"/>
    </source>
</evidence>
<comment type="cofactor">
    <cofactor evidence="1">
        <name>FAD</name>
        <dbReference type="ChEBI" id="CHEBI:57692"/>
    </cofactor>
</comment>
<dbReference type="HOGENOM" id="CLU_003291_4_2_1"/>
<evidence type="ECO:0000256" key="8">
    <source>
        <dbReference type="ARBA" id="ARBA00023004"/>
    </source>
</evidence>
<evidence type="ECO:0000313" key="12">
    <source>
        <dbReference type="Proteomes" id="UP000006911"/>
    </source>
</evidence>